<organism evidence="1 2">
    <name type="scientific">Niabella ginsenosidivorans</name>
    <dbReference type="NCBI Taxonomy" id="1176587"/>
    <lineage>
        <taxon>Bacteria</taxon>
        <taxon>Pseudomonadati</taxon>
        <taxon>Bacteroidota</taxon>
        <taxon>Chitinophagia</taxon>
        <taxon>Chitinophagales</taxon>
        <taxon>Chitinophagaceae</taxon>
        <taxon>Niabella</taxon>
    </lineage>
</organism>
<evidence type="ECO:0008006" key="3">
    <source>
        <dbReference type="Google" id="ProtNLM"/>
    </source>
</evidence>
<dbReference type="STRING" id="1176587.A8C56_09525"/>
<proteinExistence type="predicted"/>
<dbReference type="Pfam" id="PF09907">
    <property type="entry name" value="HigB_toxin"/>
    <property type="match status" value="1"/>
</dbReference>
<dbReference type="EMBL" id="CP015772">
    <property type="protein sequence ID" value="ANH81190.1"/>
    <property type="molecule type" value="Genomic_DNA"/>
</dbReference>
<accession>A0A1A9I396</accession>
<dbReference type="GO" id="GO:0110001">
    <property type="term" value="C:toxin-antitoxin complex"/>
    <property type="evidence" value="ECO:0007669"/>
    <property type="project" value="InterPro"/>
</dbReference>
<keyword evidence="2" id="KW-1185">Reference proteome</keyword>
<protein>
    <recommendedName>
        <fullName evidence="3">Addiction module toxin RelE</fullName>
    </recommendedName>
</protein>
<name>A0A1A9I396_9BACT</name>
<dbReference type="AlphaFoldDB" id="A0A1A9I396"/>
<evidence type="ECO:0000313" key="1">
    <source>
        <dbReference type="EMBL" id="ANH81190.1"/>
    </source>
</evidence>
<dbReference type="Proteomes" id="UP000077667">
    <property type="component" value="Chromosome"/>
</dbReference>
<dbReference type="RefSeq" id="WP_067755017.1">
    <property type="nucleotide sequence ID" value="NZ_CP015772.1"/>
</dbReference>
<dbReference type="KEGG" id="nia:A8C56_09525"/>
<evidence type="ECO:0000313" key="2">
    <source>
        <dbReference type="Proteomes" id="UP000077667"/>
    </source>
</evidence>
<dbReference type="GO" id="GO:0004519">
    <property type="term" value="F:endonuclease activity"/>
    <property type="evidence" value="ECO:0007669"/>
    <property type="project" value="InterPro"/>
</dbReference>
<sequence length="110" mass="12711">MKVHLIRKETIEDFVRHNAQSRASFAEWLIKVKYGDWDNPADISATFPSADLLGNGSNRVVFDIGGNKYRMIGKYAFGDKQMHLFICWIGTHAQYDKLCANDEQYTRSDY</sequence>
<reference evidence="1 2" key="1">
    <citation type="submission" date="2016-05" db="EMBL/GenBank/DDBJ databases">
        <title>Niabella ginsenosidivorans BS26 whole genome sequencing.</title>
        <authorList>
            <person name="Im W.T."/>
            <person name="Siddiqi M.Z."/>
        </authorList>
    </citation>
    <scope>NUCLEOTIDE SEQUENCE [LARGE SCALE GENOMIC DNA]</scope>
    <source>
        <strain evidence="1 2">BS26</strain>
    </source>
</reference>
<dbReference type="InterPro" id="IPR018669">
    <property type="entry name" value="Toxin_HigB"/>
</dbReference>
<gene>
    <name evidence="1" type="ORF">A8C56_09525</name>
</gene>
<dbReference type="GO" id="GO:0003723">
    <property type="term" value="F:RNA binding"/>
    <property type="evidence" value="ECO:0007669"/>
    <property type="project" value="InterPro"/>
</dbReference>
<dbReference type="OrthoDB" id="9799912at2"/>